<dbReference type="Pfam" id="PF13556">
    <property type="entry name" value="HTH_30"/>
    <property type="match status" value="1"/>
</dbReference>
<dbReference type="InterPro" id="IPR042070">
    <property type="entry name" value="PucR_C-HTH_sf"/>
</dbReference>
<proteinExistence type="predicted"/>
<feature type="domain" description="PucR C-terminal helix-turn-helix" evidence="1">
    <location>
        <begin position="31"/>
        <end position="88"/>
    </location>
</feature>
<dbReference type="InterPro" id="IPR051448">
    <property type="entry name" value="CdaR-like_regulators"/>
</dbReference>
<dbReference type="PANTHER" id="PTHR33744">
    <property type="entry name" value="CARBOHYDRATE DIACID REGULATOR"/>
    <property type="match status" value="1"/>
</dbReference>
<name>A0AAE5A5H4_9NOCA</name>
<evidence type="ECO:0000259" key="1">
    <source>
        <dbReference type="Pfam" id="PF13556"/>
    </source>
</evidence>
<comment type="caution">
    <text evidence="2">The sequence shown here is derived from an EMBL/GenBank/DDBJ whole genome shotgun (WGS) entry which is preliminary data.</text>
</comment>
<dbReference type="AlphaFoldDB" id="A0AAE5A5H4"/>
<dbReference type="EMBL" id="JAWLUP010000006">
    <property type="protein sequence ID" value="MDV7263963.1"/>
    <property type="molecule type" value="Genomic_DNA"/>
</dbReference>
<dbReference type="Proteomes" id="UP001185863">
    <property type="component" value="Unassembled WGS sequence"/>
</dbReference>
<dbReference type="RefSeq" id="WP_317745622.1">
    <property type="nucleotide sequence ID" value="NZ_JAWLUP010000006.1"/>
</dbReference>
<accession>A0AAE5A5H4</accession>
<organism evidence="2 3">
    <name type="scientific">Rhodococcus oxybenzonivorans</name>
    <dbReference type="NCBI Taxonomy" id="1990687"/>
    <lineage>
        <taxon>Bacteria</taxon>
        <taxon>Bacillati</taxon>
        <taxon>Actinomycetota</taxon>
        <taxon>Actinomycetes</taxon>
        <taxon>Mycobacteriales</taxon>
        <taxon>Nocardiaceae</taxon>
        <taxon>Rhodococcus</taxon>
    </lineage>
</organism>
<evidence type="ECO:0000313" key="3">
    <source>
        <dbReference type="Proteomes" id="UP001185863"/>
    </source>
</evidence>
<reference evidence="2" key="1">
    <citation type="submission" date="2023-10" db="EMBL/GenBank/DDBJ databases">
        <title>Development of a sustainable strategy for remediation of hydrocarbon-contaminated territories based on the waste exchange concept.</title>
        <authorList>
            <person name="Krivoruchko A."/>
        </authorList>
    </citation>
    <scope>NUCLEOTIDE SEQUENCE</scope>
    <source>
        <strain evidence="2">IEGM 68</strain>
    </source>
</reference>
<evidence type="ECO:0000313" key="2">
    <source>
        <dbReference type="EMBL" id="MDV7263963.1"/>
    </source>
</evidence>
<dbReference type="Gene3D" id="1.10.10.2840">
    <property type="entry name" value="PucR C-terminal helix-turn-helix domain"/>
    <property type="match status" value="1"/>
</dbReference>
<gene>
    <name evidence="2" type="ORF">R4315_05245</name>
</gene>
<protein>
    <submittedName>
        <fullName evidence="2">Helix-turn-helix domain-containing protein</fullName>
    </submittedName>
</protein>
<sequence length="104" mass="11698">MSQPGETVRRLISPAVRRFIEEDVAADPIYIETLLAYVDAELNAKAAAEKLYAHSNTAYYRLDRIAEGTGKDLRRFDEVLNLLVAVKILVPRDVSQPDNGTPRR</sequence>
<dbReference type="InterPro" id="IPR025736">
    <property type="entry name" value="PucR_C-HTH_dom"/>
</dbReference>